<dbReference type="SUPFAM" id="SSF46689">
    <property type="entry name" value="Homeodomain-like"/>
    <property type="match status" value="1"/>
</dbReference>
<evidence type="ECO:0000256" key="2">
    <source>
        <dbReference type="ARBA" id="ARBA00022737"/>
    </source>
</evidence>
<dbReference type="InParanoid" id="D8QY18"/>
<dbReference type="CDD" id="cd00167">
    <property type="entry name" value="SANT"/>
    <property type="match status" value="1"/>
</dbReference>
<dbReference type="Proteomes" id="UP000001514">
    <property type="component" value="Unassembled WGS sequence"/>
</dbReference>
<evidence type="ECO:0000256" key="3">
    <source>
        <dbReference type="ARBA" id="ARBA00023015"/>
    </source>
</evidence>
<evidence type="ECO:0000259" key="7">
    <source>
        <dbReference type="PROSITE" id="PS50090"/>
    </source>
</evidence>
<feature type="domain" description="HTH myb-type" evidence="8">
    <location>
        <begin position="12"/>
        <end position="65"/>
    </location>
</feature>
<dbReference type="InterPro" id="IPR017930">
    <property type="entry name" value="Myb_dom"/>
</dbReference>
<reference evidence="9 10" key="1">
    <citation type="journal article" date="2011" name="Science">
        <title>The Selaginella genome identifies genetic changes associated with the evolution of vascular plants.</title>
        <authorList>
            <person name="Banks J.A."/>
            <person name="Nishiyama T."/>
            <person name="Hasebe M."/>
            <person name="Bowman J.L."/>
            <person name="Gribskov M."/>
            <person name="dePamphilis C."/>
            <person name="Albert V.A."/>
            <person name="Aono N."/>
            <person name="Aoyama T."/>
            <person name="Ambrose B.A."/>
            <person name="Ashton N.W."/>
            <person name="Axtell M.J."/>
            <person name="Barker E."/>
            <person name="Barker M.S."/>
            <person name="Bennetzen J.L."/>
            <person name="Bonawitz N.D."/>
            <person name="Chapple C."/>
            <person name="Cheng C."/>
            <person name="Correa L.G."/>
            <person name="Dacre M."/>
            <person name="DeBarry J."/>
            <person name="Dreyer I."/>
            <person name="Elias M."/>
            <person name="Engstrom E.M."/>
            <person name="Estelle M."/>
            <person name="Feng L."/>
            <person name="Finet C."/>
            <person name="Floyd S.K."/>
            <person name="Frommer W.B."/>
            <person name="Fujita T."/>
            <person name="Gramzow L."/>
            <person name="Gutensohn M."/>
            <person name="Harholt J."/>
            <person name="Hattori M."/>
            <person name="Heyl A."/>
            <person name="Hirai T."/>
            <person name="Hiwatashi Y."/>
            <person name="Ishikawa M."/>
            <person name="Iwata M."/>
            <person name="Karol K.G."/>
            <person name="Koehler B."/>
            <person name="Kolukisaoglu U."/>
            <person name="Kubo M."/>
            <person name="Kurata T."/>
            <person name="Lalonde S."/>
            <person name="Li K."/>
            <person name="Li Y."/>
            <person name="Litt A."/>
            <person name="Lyons E."/>
            <person name="Manning G."/>
            <person name="Maruyama T."/>
            <person name="Michael T.P."/>
            <person name="Mikami K."/>
            <person name="Miyazaki S."/>
            <person name="Morinaga S."/>
            <person name="Murata T."/>
            <person name="Mueller-Roeber B."/>
            <person name="Nelson D.R."/>
            <person name="Obara M."/>
            <person name="Oguri Y."/>
            <person name="Olmstead R.G."/>
            <person name="Onodera N."/>
            <person name="Petersen B.L."/>
            <person name="Pils B."/>
            <person name="Prigge M."/>
            <person name="Rensing S.A."/>
            <person name="Riano-Pachon D.M."/>
            <person name="Roberts A.W."/>
            <person name="Sato Y."/>
            <person name="Scheller H.V."/>
            <person name="Schulz B."/>
            <person name="Schulz C."/>
            <person name="Shakirov E.V."/>
            <person name="Shibagaki N."/>
            <person name="Shinohara N."/>
            <person name="Shippen D.E."/>
            <person name="Soerensen I."/>
            <person name="Sotooka R."/>
            <person name="Sugimoto N."/>
            <person name="Sugita M."/>
            <person name="Sumikawa N."/>
            <person name="Tanurdzic M."/>
            <person name="Theissen G."/>
            <person name="Ulvskov P."/>
            <person name="Wakazuki S."/>
            <person name="Weng J.K."/>
            <person name="Willats W.W."/>
            <person name="Wipf D."/>
            <person name="Wolf P.G."/>
            <person name="Yang L."/>
            <person name="Zimmer A.D."/>
            <person name="Zhu Q."/>
            <person name="Mitros T."/>
            <person name="Hellsten U."/>
            <person name="Loque D."/>
            <person name="Otillar R."/>
            <person name="Salamov A."/>
            <person name="Schmutz J."/>
            <person name="Shapiro H."/>
            <person name="Lindquist E."/>
            <person name="Lucas S."/>
            <person name="Rokhsar D."/>
            <person name="Grigoriev I.V."/>
        </authorList>
    </citation>
    <scope>NUCLEOTIDE SEQUENCE [LARGE SCALE GENOMIC DNA]</scope>
</reference>
<sequence length="90" mass="10575">MQHQQGGDQVVLRKGPWMPEEDEVLLEYVRQYGPRDWSSIRSKGLLPRTGKSCRLRWVNKLKPDLKRYLGCKFSPEEEKMVVKMQSKLGN</sequence>
<dbReference type="AlphaFoldDB" id="D8QY18"/>
<evidence type="ECO:0000256" key="1">
    <source>
        <dbReference type="ARBA" id="ARBA00004123"/>
    </source>
</evidence>
<dbReference type="eggNOG" id="KOG0048">
    <property type="taxonomic scope" value="Eukaryota"/>
</dbReference>
<keyword evidence="10" id="KW-1185">Reference proteome</keyword>
<dbReference type="KEGG" id="smo:SELMODRAFT_80215"/>
<dbReference type="HOGENOM" id="CLU_028567_26_3_1"/>
<keyword evidence="2" id="KW-0677">Repeat</keyword>
<dbReference type="PANTHER" id="PTHR47996">
    <property type="entry name" value="TRANSCRIPTION FACTOR DUO1"/>
    <property type="match status" value="1"/>
</dbReference>
<name>D8QY18_SELML</name>
<proteinExistence type="predicted"/>
<protein>
    <submittedName>
        <fullName evidence="9">Uncharacterized protein DUO1B-1</fullName>
    </submittedName>
</protein>
<dbReference type="Gene3D" id="1.10.10.60">
    <property type="entry name" value="Homeodomain-like"/>
    <property type="match status" value="1"/>
</dbReference>
<dbReference type="FunFam" id="1.10.10.60:FF:000060">
    <property type="entry name" value="MYB transcription factor"/>
    <property type="match status" value="1"/>
</dbReference>
<evidence type="ECO:0000259" key="8">
    <source>
        <dbReference type="PROSITE" id="PS51294"/>
    </source>
</evidence>
<dbReference type="GO" id="GO:0003677">
    <property type="term" value="F:DNA binding"/>
    <property type="evidence" value="ECO:0007669"/>
    <property type="project" value="UniProtKB-KW"/>
</dbReference>
<comment type="subcellular location">
    <subcellularLocation>
        <location evidence="1">Nucleus</location>
    </subcellularLocation>
</comment>
<dbReference type="InterPro" id="IPR009057">
    <property type="entry name" value="Homeodomain-like_sf"/>
</dbReference>
<dbReference type="Pfam" id="PF00249">
    <property type="entry name" value="Myb_DNA-binding"/>
    <property type="match status" value="1"/>
</dbReference>
<evidence type="ECO:0000313" key="10">
    <source>
        <dbReference type="Proteomes" id="UP000001514"/>
    </source>
</evidence>
<dbReference type="GO" id="GO:0005634">
    <property type="term" value="C:nucleus"/>
    <property type="evidence" value="ECO:0007669"/>
    <property type="project" value="UniProtKB-SubCell"/>
</dbReference>
<dbReference type="PROSITE" id="PS51294">
    <property type="entry name" value="HTH_MYB"/>
    <property type="match status" value="1"/>
</dbReference>
<evidence type="ECO:0000256" key="6">
    <source>
        <dbReference type="ARBA" id="ARBA00023242"/>
    </source>
</evidence>
<evidence type="ECO:0000313" key="9">
    <source>
        <dbReference type="EMBL" id="EFJ35126.1"/>
    </source>
</evidence>
<evidence type="ECO:0000256" key="5">
    <source>
        <dbReference type="ARBA" id="ARBA00023163"/>
    </source>
</evidence>
<keyword evidence="5" id="KW-0804">Transcription</keyword>
<dbReference type="STRING" id="88036.D8QY18"/>
<dbReference type="PROSITE" id="PS50090">
    <property type="entry name" value="MYB_LIKE"/>
    <property type="match status" value="1"/>
</dbReference>
<keyword evidence="4" id="KW-0238">DNA-binding</keyword>
<accession>D8QY18</accession>
<keyword evidence="6" id="KW-0539">Nucleus</keyword>
<dbReference type="EMBL" id="GL377568">
    <property type="protein sequence ID" value="EFJ35126.1"/>
    <property type="molecule type" value="Genomic_DNA"/>
</dbReference>
<feature type="non-terminal residue" evidence="9">
    <location>
        <position position="90"/>
    </location>
</feature>
<keyword evidence="3" id="KW-0805">Transcription regulation</keyword>
<dbReference type="InterPro" id="IPR053106">
    <property type="entry name" value="Plant_Male-Germline_Reg_TFs"/>
</dbReference>
<dbReference type="SMART" id="SM00717">
    <property type="entry name" value="SANT"/>
    <property type="match status" value="1"/>
</dbReference>
<feature type="domain" description="Myb-like" evidence="7">
    <location>
        <begin position="9"/>
        <end position="61"/>
    </location>
</feature>
<dbReference type="InterPro" id="IPR001005">
    <property type="entry name" value="SANT/Myb"/>
</dbReference>
<dbReference type="Gramene" id="EFJ35126">
    <property type="protein sequence ID" value="EFJ35126"/>
    <property type="gene ID" value="SELMODRAFT_80215"/>
</dbReference>
<gene>
    <name evidence="9" type="primary">DUO1B-1</name>
    <name evidence="9" type="ORF">SELMODRAFT_80215</name>
</gene>
<evidence type="ECO:0000256" key="4">
    <source>
        <dbReference type="ARBA" id="ARBA00023125"/>
    </source>
</evidence>
<organism evidence="10">
    <name type="scientific">Selaginella moellendorffii</name>
    <name type="common">Spikemoss</name>
    <dbReference type="NCBI Taxonomy" id="88036"/>
    <lineage>
        <taxon>Eukaryota</taxon>
        <taxon>Viridiplantae</taxon>
        <taxon>Streptophyta</taxon>
        <taxon>Embryophyta</taxon>
        <taxon>Tracheophyta</taxon>
        <taxon>Lycopodiopsida</taxon>
        <taxon>Selaginellales</taxon>
        <taxon>Selaginellaceae</taxon>
        <taxon>Selaginella</taxon>
    </lineage>
</organism>
<dbReference type="PANTHER" id="PTHR47996:SF3">
    <property type="entry name" value="TRANSCRIPTION FACTOR DUO1"/>
    <property type="match status" value="1"/>
</dbReference>